<dbReference type="Pfam" id="PF12796">
    <property type="entry name" value="Ank_2"/>
    <property type="match status" value="1"/>
</dbReference>
<dbReference type="GO" id="GO:0005524">
    <property type="term" value="F:ATP binding"/>
    <property type="evidence" value="ECO:0007669"/>
    <property type="project" value="UniProtKB-KW"/>
</dbReference>
<evidence type="ECO:0000256" key="1">
    <source>
        <dbReference type="ARBA" id="ARBA00022741"/>
    </source>
</evidence>
<feature type="domain" description="KEN" evidence="5">
    <location>
        <begin position="818"/>
        <end position="952"/>
    </location>
</feature>
<keyword evidence="1" id="KW-0547">Nucleotide-binding</keyword>
<evidence type="ECO:0000259" key="4">
    <source>
        <dbReference type="PROSITE" id="PS50011"/>
    </source>
</evidence>
<dbReference type="InterPro" id="IPR011009">
    <property type="entry name" value="Kinase-like_dom_sf"/>
</dbReference>
<dbReference type="Pfam" id="PF00069">
    <property type="entry name" value="Pkinase"/>
    <property type="match status" value="1"/>
</dbReference>
<dbReference type="SUPFAM" id="SSF56112">
    <property type="entry name" value="Protein kinase-like (PK-like)"/>
    <property type="match status" value="1"/>
</dbReference>
<dbReference type="Gene3D" id="1.25.40.20">
    <property type="entry name" value="Ankyrin repeat-containing domain"/>
    <property type="match status" value="1"/>
</dbReference>
<dbReference type="Proteomes" id="UP000694890">
    <property type="component" value="Linkage group LG15"/>
</dbReference>
<dbReference type="PROSITE" id="PS51392">
    <property type="entry name" value="KEN"/>
    <property type="match status" value="1"/>
</dbReference>
<feature type="region of interest" description="Disordered" evidence="3">
    <location>
        <begin position="461"/>
        <end position="518"/>
    </location>
</feature>
<dbReference type="InterPro" id="IPR038357">
    <property type="entry name" value="KEN_sf"/>
</dbReference>
<dbReference type="Gene3D" id="1.10.510.10">
    <property type="entry name" value="Transferase(Phosphotransferase) domain 1"/>
    <property type="match status" value="1"/>
</dbReference>
<evidence type="ECO:0000313" key="7">
    <source>
        <dbReference type="RefSeq" id="XP_018545998.1"/>
    </source>
</evidence>
<evidence type="ECO:0000313" key="6">
    <source>
        <dbReference type="Proteomes" id="UP000694890"/>
    </source>
</evidence>
<organism evidence="6 7">
    <name type="scientific">Lates calcarifer</name>
    <name type="common">Barramundi</name>
    <name type="synonym">Holocentrus calcarifer</name>
    <dbReference type="NCBI Taxonomy" id="8187"/>
    <lineage>
        <taxon>Eukaryota</taxon>
        <taxon>Metazoa</taxon>
        <taxon>Chordata</taxon>
        <taxon>Craniata</taxon>
        <taxon>Vertebrata</taxon>
        <taxon>Euteleostomi</taxon>
        <taxon>Actinopterygii</taxon>
        <taxon>Neopterygii</taxon>
        <taxon>Teleostei</taxon>
        <taxon>Neoteleostei</taxon>
        <taxon>Acanthomorphata</taxon>
        <taxon>Carangaria</taxon>
        <taxon>Carangaria incertae sedis</taxon>
        <taxon>Centropomidae</taxon>
        <taxon>Lates</taxon>
    </lineage>
</organism>
<dbReference type="InterPro" id="IPR045133">
    <property type="entry name" value="IRE1/2-like"/>
</dbReference>
<dbReference type="InterPro" id="IPR000719">
    <property type="entry name" value="Prot_kinase_dom"/>
</dbReference>
<dbReference type="PROSITE" id="PS00108">
    <property type="entry name" value="PROTEIN_KINASE_ST"/>
    <property type="match status" value="1"/>
</dbReference>
<keyword evidence="2" id="KW-0067">ATP-binding</keyword>
<dbReference type="InterPro" id="IPR002110">
    <property type="entry name" value="Ankyrin_rpt"/>
</dbReference>
<dbReference type="GO" id="GO:1990604">
    <property type="term" value="C:IRE1-TRAF2-ASK1 complex"/>
    <property type="evidence" value="ECO:0007669"/>
    <property type="project" value="TreeGrafter"/>
</dbReference>
<dbReference type="GO" id="GO:0070059">
    <property type="term" value="P:intrinsic apoptotic signaling pathway in response to endoplasmic reticulum stress"/>
    <property type="evidence" value="ECO:0007669"/>
    <property type="project" value="TreeGrafter"/>
</dbReference>
<dbReference type="GO" id="GO:0004674">
    <property type="term" value="F:protein serine/threonine kinase activity"/>
    <property type="evidence" value="ECO:0007669"/>
    <property type="project" value="InterPro"/>
</dbReference>
<dbReference type="AlphaFoldDB" id="A0AAJ7Q3W0"/>
<dbReference type="GO" id="GO:0051082">
    <property type="term" value="F:unfolded protein binding"/>
    <property type="evidence" value="ECO:0007669"/>
    <property type="project" value="TreeGrafter"/>
</dbReference>
<dbReference type="PANTHER" id="PTHR13954:SF28">
    <property type="match status" value="1"/>
</dbReference>
<dbReference type="GeneID" id="108892768"/>
<dbReference type="GO" id="GO:0006397">
    <property type="term" value="P:mRNA processing"/>
    <property type="evidence" value="ECO:0007669"/>
    <property type="project" value="InterPro"/>
</dbReference>
<dbReference type="InterPro" id="IPR010513">
    <property type="entry name" value="KEN_dom"/>
</dbReference>
<dbReference type="InterPro" id="IPR008271">
    <property type="entry name" value="Ser/Thr_kinase_AS"/>
</dbReference>
<dbReference type="RefSeq" id="XP_018545998.1">
    <property type="nucleotide sequence ID" value="XM_018690482.2"/>
</dbReference>
<dbReference type="GO" id="GO:0036498">
    <property type="term" value="P:IRE1-mediated unfolded protein response"/>
    <property type="evidence" value="ECO:0007669"/>
    <property type="project" value="TreeGrafter"/>
</dbReference>
<evidence type="ECO:0000256" key="2">
    <source>
        <dbReference type="ARBA" id="ARBA00022840"/>
    </source>
</evidence>
<proteinExistence type="predicted"/>
<dbReference type="InterPro" id="IPR036770">
    <property type="entry name" value="Ankyrin_rpt-contain_sf"/>
</dbReference>
<dbReference type="PROSITE" id="PS50011">
    <property type="entry name" value="PROTEIN_KINASE_DOM"/>
    <property type="match status" value="1"/>
</dbReference>
<dbReference type="GO" id="GO:0004521">
    <property type="term" value="F:RNA endonuclease activity"/>
    <property type="evidence" value="ECO:0007669"/>
    <property type="project" value="InterPro"/>
</dbReference>
<evidence type="ECO:0000259" key="5">
    <source>
        <dbReference type="PROSITE" id="PS51392"/>
    </source>
</evidence>
<gene>
    <name evidence="7" type="primary">LOC108892768</name>
</gene>
<dbReference type="SMART" id="SM00248">
    <property type="entry name" value="ANK"/>
    <property type="match status" value="3"/>
</dbReference>
<reference evidence="7" key="1">
    <citation type="submission" date="2025-08" db="UniProtKB">
        <authorList>
            <consortium name="RefSeq"/>
        </authorList>
    </citation>
    <scope>IDENTIFICATION</scope>
    <source>
        <tissue evidence="7">Brain</tissue>
    </source>
</reference>
<evidence type="ECO:0000256" key="3">
    <source>
        <dbReference type="SAM" id="MobiDB-lite"/>
    </source>
</evidence>
<dbReference type="PANTHER" id="PTHR13954">
    <property type="entry name" value="IRE1-RELATED"/>
    <property type="match status" value="1"/>
</dbReference>
<feature type="compositionally biased region" description="Basic residues" evidence="3">
    <location>
        <begin position="475"/>
        <end position="485"/>
    </location>
</feature>
<name>A0AAJ7Q3W0_LATCA</name>
<protein>
    <submittedName>
        <fullName evidence="7">Uncharacterized protein LOC108892768 isoform X1</fullName>
    </submittedName>
</protein>
<sequence>MGGARQRGRARAKAMYSSTGSYVLKDKVDATRDTPPRHCNMKQMHKMNKSAKATLFTFPPSQTHPIIQCIIDSNIKELKKLLKNNDINQVFPCRECGDYITPLIAAVVNHNRDICTYLLRQGVDPNTPSQNGWTPLHYVSLSKAPPVFVKKLLEAKANPNGWTPPELQPFTPLQTAAIHDREDVIKELLSAGAIVTLFPVTDPEHLINNEKISQMIQNLASSGDELASKIRCFLDLEIAVMQQKPPEEVFRSFDSHMLQEDPQIHLTIIEMLFTVTGPNQEKYSQGSIKWLKDNGSLNSYIAGAVSRFPNIRQQHVYRTIITLHAVFCTMDEVPTEQALAIIPLLLERLCSKGRPDIWEAVQQTLYVVTQKTKGTNDWHPSFIEKLCKTVAPFVKGQYSSDFRVYTYGIFANLLSVEHAVNIFPSVGISSVPEDILTSADMKMNDKLKEALRRLKNHFSKPNMECENGAALSDSRKKKKKKKKKKEKSEKHEDPNDEVCSASTDPPAAPVVESTSNVKPFDFNPSKSSVTPVWLQISKRWKEKLEKLVSTDGSKLTRIRSIVYVNDADFRIAQGSDGTEVFLGLRDDGTEVAIKRMSKSNYRVLKNEEGLLRLPELDDQSIVRYIDFAEDENFGYLCLQLCEYTLEEYIGKIDDSLLRKELVSQFLNSLKVLHCQNPQILHRDLKPQNVLIDVTGRAKLADFGISRRLPKDQTTHHTRGAGTEGWRAKETLEEENDVGYKWSTDIQVAGMLIYYILSGGHHPFGKPYERMYNIHEGRYSLNNVQDVVAKDLIEWMINKDPKNRPKVEECLSHPFFWTRERRVEYLRRVGNRKEVAARHNPNQELISSLEKCAGDVSYSQWKDKFPPELIQRADDKKKPYPENILGLLRFMRNLQEHYAEEAAKVDLMLWFPDLFGCVYKFAKNQGWNSEISLKEMFKREDITTSFVMLPTNLEEHLCVPIQESQPSDLK</sequence>
<dbReference type="Gene3D" id="1.20.1440.180">
    <property type="entry name" value="KEN domain"/>
    <property type="match status" value="1"/>
</dbReference>
<dbReference type="SMART" id="SM00220">
    <property type="entry name" value="S_TKc"/>
    <property type="match status" value="1"/>
</dbReference>
<dbReference type="SUPFAM" id="SSF48403">
    <property type="entry name" value="Ankyrin repeat"/>
    <property type="match status" value="1"/>
</dbReference>
<dbReference type="Pfam" id="PF06479">
    <property type="entry name" value="Ribonuc_2-5A"/>
    <property type="match status" value="1"/>
</dbReference>
<feature type="domain" description="Protein kinase" evidence="4">
    <location>
        <begin position="565"/>
        <end position="815"/>
    </location>
</feature>
<accession>A0AAJ7Q3W0</accession>